<dbReference type="SMART" id="SM00304">
    <property type="entry name" value="HAMP"/>
    <property type="match status" value="1"/>
</dbReference>
<evidence type="ECO:0000313" key="13">
    <source>
        <dbReference type="Proteomes" id="UP000886900"/>
    </source>
</evidence>
<protein>
    <recommendedName>
        <fullName evidence="2">histidine kinase</fullName>
        <ecNumber evidence="2">2.7.13.3</ecNumber>
    </recommendedName>
</protein>
<dbReference type="CDD" id="cd00130">
    <property type="entry name" value="PAS"/>
    <property type="match status" value="1"/>
</dbReference>
<dbReference type="InterPro" id="IPR003661">
    <property type="entry name" value="HisK_dim/P_dom"/>
</dbReference>
<dbReference type="SMART" id="SM00387">
    <property type="entry name" value="HATPase_c"/>
    <property type="match status" value="1"/>
</dbReference>
<evidence type="ECO:0000256" key="4">
    <source>
        <dbReference type="ARBA" id="ARBA00022741"/>
    </source>
</evidence>
<dbReference type="SMART" id="SM00091">
    <property type="entry name" value="PAS"/>
    <property type="match status" value="1"/>
</dbReference>
<proteinExistence type="predicted"/>
<dbReference type="Pfam" id="PF08448">
    <property type="entry name" value="PAS_4"/>
    <property type="match status" value="1"/>
</dbReference>
<dbReference type="InterPro" id="IPR000014">
    <property type="entry name" value="PAS"/>
</dbReference>
<dbReference type="InterPro" id="IPR031909">
    <property type="entry name" value="KinB_sensor_dom"/>
</dbReference>
<keyword evidence="4" id="KW-0547">Nucleotide-binding</keyword>
<dbReference type="Pfam" id="PF16767">
    <property type="entry name" value="KinB_sensor"/>
    <property type="match status" value="1"/>
</dbReference>
<dbReference type="CDD" id="cd00082">
    <property type="entry name" value="HisKA"/>
    <property type="match status" value="1"/>
</dbReference>
<evidence type="ECO:0000256" key="2">
    <source>
        <dbReference type="ARBA" id="ARBA00012438"/>
    </source>
</evidence>
<feature type="domain" description="PAS" evidence="9">
    <location>
        <begin position="257"/>
        <end position="299"/>
    </location>
</feature>
<evidence type="ECO:0000259" key="10">
    <source>
        <dbReference type="PROSITE" id="PS50113"/>
    </source>
</evidence>
<comment type="caution">
    <text evidence="12">The sequence shown here is derived from an EMBL/GenBank/DDBJ whole genome shotgun (WGS) entry which is preliminary data.</text>
</comment>
<evidence type="ECO:0000313" key="12">
    <source>
        <dbReference type="EMBL" id="MBV4464707.1"/>
    </source>
</evidence>
<keyword evidence="3" id="KW-0808">Transferase</keyword>
<dbReference type="NCBIfam" id="TIGR00229">
    <property type="entry name" value="sensory_box"/>
    <property type="match status" value="1"/>
</dbReference>
<dbReference type="InterPro" id="IPR000700">
    <property type="entry name" value="PAS-assoc_C"/>
</dbReference>
<dbReference type="EC" id="2.7.13.3" evidence="2"/>
<dbReference type="SMART" id="SM00388">
    <property type="entry name" value="HisKA"/>
    <property type="match status" value="1"/>
</dbReference>
<dbReference type="InterPro" id="IPR005467">
    <property type="entry name" value="His_kinase_dom"/>
</dbReference>
<dbReference type="Proteomes" id="UP000886900">
    <property type="component" value="Unassembled WGS sequence"/>
</dbReference>
<comment type="catalytic activity">
    <reaction evidence="1">
        <text>ATP + protein L-histidine = ADP + protein N-phospho-L-histidine.</text>
        <dbReference type="EC" id="2.7.13.3"/>
    </reaction>
</comment>
<keyword evidence="7" id="KW-1133">Transmembrane helix</keyword>
<dbReference type="InterPro" id="IPR050980">
    <property type="entry name" value="2C_sensor_his_kinase"/>
</dbReference>
<evidence type="ECO:0000259" key="9">
    <source>
        <dbReference type="PROSITE" id="PS50112"/>
    </source>
</evidence>
<dbReference type="CDD" id="cd19409">
    <property type="entry name" value="KinB_sensor"/>
    <property type="match status" value="1"/>
</dbReference>
<evidence type="ECO:0000256" key="5">
    <source>
        <dbReference type="ARBA" id="ARBA00022777"/>
    </source>
</evidence>
<evidence type="ECO:0000256" key="7">
    <source>
        <dbReference type="SAM" id="Phobius"/>
    </source>
</evidence>
<keyword evidence="5" id="KW-0418">Kinase</keyword>
<accession>A0ABS6PW55</accession>
<dbReference type="PANTHER" id="PTHR44936:SF10">
    <property type="entry name" value="SENSOR PROTEIN RSTB"/>
    <property type="match status" value="1"/>
</dbReference>
<keyword evidence="7" id="KW-0472">Membrane</keyword>
<reference evidence="12" key="1">
    <citation type="submission" date="2021-06" db="EMBL/GenBank/DDBJ databases">
        <title>Updating the genus Pseudomonas: Description of 43 new species and partition of the Pseudomonas putida group.</title>
        <authorList>
            <person name="Girard L."/>
            <person name="Lood C."/>
            <person name="Vandamme P."/>
            <person name="Rokni-Zadeh H."/>
            <person name="Van Noort V."/>
            <person name="Hofte M."/>
            <person name="Lavigne R."/>
            <person name="De Mot R."/>
        </authorList>
    </citation>
    <scope>NUCLEOTIDE SEQUENCE</scope>
    <source>
        <strain evidence="12">SWRI79</strain>
    </source>
</reference>
<feature type="domain" description="PAC" evidence="10">
    <location>
        <begin position="327"/>
        <end position="379"/>
    </location>
</feature>
<dbReference type="PROSITE" id="PS50112">
    <property type="entry name" value="PAS"/>
    <property type="match status" value="1"/>
</dbReference>
<dbReference type="CDD" id="cd00075">
    <property type="entry name" value="HATPase"/>
    <property type="match status" value="1"/>
</dbReference>
<dbReference type="InterPro" id="IPR013656">
    <property type="entry name" value="PAS_4"/>
</dbReference>
<name>A0ABS6PW55_9PSED</name>
<keyword evidence="6" id="KW-0067">ATP-binding</keyword>
<dbReference type="PANTHER" id="PTHR44936">
    <property type="entry name" value="SENSOR PROTEIN CREC"/>
    <property type="match status" value="1"/>
</dbReference>
<dbReference type="Pfam" id="PF00512">
    <property type="entry name" value="HisKA"/>
    <property type="match status" value="1"/>
</dbReference>
<sequence>MKLAMTLRTRLFLSISALITVALLGLLLGLVSVMQMAGTQEALIRDNFVTLDLGLKLRQTLGDQLIIMLDEQPDAAAFEASKQHSLELLDEGIAREPSSEGTQYGFKKAKADYQSLLQAFDLSRAPVQVVSGDGDLKEKFNALRNGLIYEQKRALDNINEIERKARERALLIAGLLGLVGVAVLFIGFITAHAIARRFGAPIEALAAAADNIGQGNFEVTLPISSAVEMNQLTRRFGIMAEALREHQATNIDELLAGQQRLQAVLDSIDDGLLIIDRQGHLEHLNPVAQRQLGWDTDRLGQGLGTALERPELDEQLQLVLRGGTLERAPEDLNIEVDGESRLLTYSLTPVSHTQGHILGAVMVLHDVTEQRAFERVRSEFVLRASHELRTPVTGMHMAFGLFRERTHFAADSREADLLDTVNEEMQRLMQLINDLLNFSRYQNGLQKLTLAPCSIEDLLDQAQTRFAVSAQEKGIELLVEVQGPLPRLQADQAQLERVLDNLIDNALRHTSHDGLIRLQARRHGERMIISVEDNGEGIAYGQQGRIFEPFVQVGRKKGGAGLGLALCKEIVQLHGGRMGVYSRPGQGTQFYMALAI</sequence>
<feature type="transmembrane region" description="Helical" evidence="7">
    <location>
        <begin position="169"/>
        <end position="195"/>
    </location>
</feature>
<dbReference type="InterPro" id="IPR003660">
    <property type="entry name" value="HAMP_dom"/>
</dbReference>
<dbReference type="InterPro" id="IPR003594">
    <property type="entry name" value="HATPase_dom"/>
</dbReference>
<evidence type="ECO:0000256" key="1">
    <source>
        <dbReference type="ARBA" id="ARBA00000085"/>
    </source>
</evidence>
<feature type="transmembrane region" description="Helical" evidence="7">
    <location>
        <begin position="12"/>
        <end position="33"/>
    </location>
</feature>
<evidence type="ECO:0000259" key="8">
    <source>
        <dbReference type="PROSITE" id="PS50109"/>
    </source>
</evidence>
<organism evidence="12 13">
    <name type="scientific">Pseudomonas farris</name>
    <dbReference type="NCBI Taxonomy" id="2841207"/>
    <lineage>
        <taxon>Bacteria</taxon>
        <taxon>Pseudomonadati</taxon>
        <taxon>Pseudomonadota</taxon>
        <taxon>Gammaproteobacteria</taxon>
        <taxon>Pseudomonadales</taxon>
        <taxon>Pseudomonadaceae</taxon>
        <taxon>Pseudomonas</taxon>
    </lineage>
</organism>
<gene>
    <name evidence="12" type="ORF">KVG95_15375</name>
</gene>
<dbReference type="PROSITE" id="PS50113">
    <property type="entry name" value="PAC"/>
    <property type="match status" value="1"/>
</dbReference>
<dbReference type="EMBL" id="JAHSTV010000006">
    <property type="protein sequence ID" value="MBV4464707.1"/>
    <property type="molecule type" value="Genomic_DNA"/>
</dbReference>
<dbReference type="PROSITE" id="PS50885">
    <property type="entry name" value="HAMP"/>
    <property type="match status" value="1"/>
</dbReference>
<evidence type="ECO:0000256" key="3">
    <source>
        <dbReference type="ARBA" id="ARBA00022679"/>
    </source>
</evidence>
<dbReference type="PROSITE" id="PS50109">
    <property type="entry name" value="HIS_KIN"/>
    <property type="match status" value="1"/>
</dbReference>
<keyword evidence="7" id="KW-0812">Transmembrane</keyword>
<feature type="domain" description="HAMP" evidence="11">
    <location>
        <begin position="196"/>
        <end position="248"/>
    </location>
</feature>
<dbReference type="CDD" id="cd06225">
    <property type="entry name" value="HAMP"/>
    <property type="match status" value="1"/>
</dbReference>
<dbReference type="RefSeq" id="WP_217857018.1">
    <property type="nucleotide sequence ID" value="NZ_JAHSTV010000006.1"/>
</dbReference>
<keyword evidence="13" id="KW-1185">Reference proteome</keyword>
<dbReference type="Pfam" id="PF02518">
    <property type="entry name" value="HATPase_c"/>
    <property type="match status" value="1"/>
</dbReference>
<feature type="domain" description="Histidine kinase" evidence="8">
    <location>
        <begin position="383"/>
        <end position="596"/>
    </location>
</feature>
<dbReference type="Pfam" id="PF00672">
    <property type="entry name" value="HAMP"/>
    <property type="match status" value="1"/>
</dbReference>
<evidence type="ECO:0000259" key="11">
    <source>
        <dbReference type="PROSITE" id="PS50885"/>
    </source>
</evidence>
<evidence type="ECO:0000256" key="6">
    <source>
        <dbReference type="ARBA" id="ARBA00022840"/>
    </source>
</evidence>